<comment type="cofactor">
    <cofactor evidence="1 16">
        <name>pyridoxal 5'-phosphate</name>
        <dbReference type="ChEBI" id="CHEBI:597326"/>
    </cofactor>
</comment>
<dbReference type="InterPro" id="IPR033939">
    <property type="entry name" value="BCAT_family"/>
</dbReference>
<organism evidence="18 19">
    <name type="scientific">Microlunatus phosphovorus (strain ATCC 700054 / DSM 10555 / JCM 9379 / NBRC 101784 / NCIMB 13414 / VKM Ac-1990 / NM-1)</name>
    <dbReference type="NCBI Taxonomy" id="1032480"/>
    <lineage>
        <taxon>Bacteria</taxon>
        <taxon>Bacillati</taxon>
        <taxon>Actinomycetota</taxon>
        <taxon>Actinomycetes</taxon>
        <taxon>Propionibacteriales</taxon>
        <taxon>Propionibacteriaceae</taxon>
        <taxon>Microlunatus</taxon>
    </lineage>
</organism>
<evidence type="ECO:0000256" key="1">
    <source>
        <dbReference type="ARBA" id="ARBA00001933"/>
    </source>
</evidence>
<keyword evidence="6 17" id="KW-0032">Aminotransferase</keyword>
<evidence type="ECO:0000256" key="10">
    <source>
        <dbReference type="ARBA" id="ARBA00023304"/>
    </source>
</evidence>
<dbReference type="EMBL" id="AP012204">
    <property type="protein sequence ID" value="BAK34822.1"/>
    <property type="molecule type" value="Genomic_DNA"/>
</dbReference>
<dbReference type="eggNOG" id="COG0115">
    <property type="taxonomic scope" value="Bacteria"/>
</dbReference>
<dbReference type="InterPro" id="IPR001544">
    <property type="entry name" value="Aminotrans_IV"/>
</dbReference>
<evidence type="ECO:0000256" key="6">
    <source>
        <dbReference type="ARBA" id="ARBA00022576"/>
    </source>
</evidence>
<comment type="similarity">
    <text evidence="5 15">Belongs to the class-IV pyridoxal-phosphate-dependent aminotransferase family.</text>
</comment>
<protein>
    <recommendedName>
        <fullName evidence="17">Branched-chain-amino-acid aminotransferase</fullName>
        <ecNumber evidence="17">2.6.1.42</ecNumber>
    </recommendedName>
</protein>
<dbReference type="UniPathway" id="UPA00049">
    <property type="reaction ID" value="UER00062"/>
</dbReference>
<keyword evidence="10 17" id="KW-0100">Branched-chain amino acid biosynthesis</keyword>
<dbReference type="Proteomes" id="UP000007947">
    <property type="component" value="Chromosome"/>
</dbReference>
<evidence type="ECO:0000256" key="3">
    <source>
        <dbReference type="ARBA" id="ARBA00004931"/>
    </source>
</evidence>
<dbReference type="GO" id="GO:0052656">
    <property type="term" value="F:L-isoleucine-2-oxoglutarate transaminase activity"/>
    <property type="evidence" value="ECO:0007669"/>
    <property type="project" value="RHEA"/>
</dbReference>
<keyword evidence="9 16" id="KW-0663">Pyridoxal phosphate</keyword>
<dbReference type="CDD" id="cd01557">
    <property type="entry name" value="BCAT_beta_family"/>
    <property type="match status" value="1"/>
</dbReference>
<dbReference type="KEGG" id="mph:MLP_18080"/>
<evidence type="ECO:0000256" key="8">
    <source>
        <dbReference type="ARBA" id="ARBA00022679"/>
    </source>
</evidence>
<evidence type="ECO:0000256" key="16">
    <source>
        <dbReference type="RuleBase" id="RU004516"/>
    </source>
</evidence>
<dbReference type="InterPro" id="IPR043132">
    <property type="entry name" value="BCAT-like_C"/>
</dbReference>
<dbReference type="InterPro" id="IPR036038">
    <property type="entry name" value="Aminotransferase-like"/>
</dbReference>
<comment type="catalytic activity">
    <reaction evidence="13 17">
        <text>L-leucine + 2-oxoglutarate = 4-methyl-2-oxopentanoate + L-glutamate</text>
        <dbReference type="Rhea" id="RHEA:18321"/>
        <dbReference type="ChEBI" id="CHEBI:16810"/>
        <dbReference type="ChEBI" id="CHEBI:17865"/>
        <dbReference type="ChEBI" id="CHEBI:29985"/>
        <dbReference type="ChEBI" id="CHEBI:57427"/>
        <dbReference type="EC" id="2.6.1.42"/>
    </reaction>
</comment>
<dbReference type="NCBIfam" id="TIGR01123">
    <property type="entry name" value="ilvE_II"/>
    <property type="match status" value="1"/>
</dbReference>
<comment type="pathway">
    <text evidence="3">Amino-acid biosynthesis; L-valine biosynthesis; L-valine from pyruvate: step 4/4.</text>
</comment>
<keyword evidence="19" id="KW-1185">Reference proteome</keyword>
<dbReference type="STRING" id="1032480.MLP_18080"/>
<dbReference type="InterPro" id="IPR043131">
    <property type="entry name" value="BCAT-like_N"/>
</dbReference>
<feature type="modified residue" description="N6-(pyridoxal phosphate)lysine" evidence="14">
    <location>
        <position position="206"/>
    </location>
</feature>
<evidence type="ECO:0000256" key="4">
    <source>
        <dbReference type="ARBA" id="ARBA00005072"/>
    </source>
</evidence>
<dbReference type="AlphaFoldDB" id="F5XSE1"/>
<dbReference type="SUPFAM" id="SSF56752">
    <property type="entry name" value="D-aminoacid aminotransferase-like PLP-dependent enzymes"/>
    <property type="match status" value="1"/>
</dbReference>
<keyword evidence="7 17" id="KW-0028">Amino-acid biosynthesis</keyword>
<reference evidence="18 19" key="1">
    <citation type="submission" date="2011-05" db="EMBL/GenBank/DDBJ databases">
        <title>Whole genome sequence of Microlunatus phosphovorus NM-1.</title>
        <authorList>
            <person name="Hosoyama A."/>
            <person name="Sasaki K."/>
            <person name="Harada T."/>
            <person name="Igarashi R."/>
            <person name="Kawakoshi A."/>
            <person name="Sasagawa M."/>
            <person name="Fukada J."/>
            <person name="Nakamura S."/>
            <person name="Katano Y."/>
            <person name="Hanada S."/>
            <person name="Kamagata Y."/>
            <person name="Nakamura N."/>
            <person name="Yamazaki S."/>
            <person name="Fujita N."/>
        </authorList>
    </citation>
    <scope>NUCLEOTIDE SEQUENCE [LARGE SCALE GENOMIC DNA]</scope>
    <source>
        <strain evidence="19">ATCC 700054 / DSM 10555 / JCM 9379 / NBRC 101784 / NCIMB 13414 / VKM Ac-1990 / NM-1</strain>
    </source>
</reference>
<dbReference type="NCBIfam" id="NF009897">
    <property type="entry name" value="PRK13357.1"/>
    <property type="match status" value="1"/>
</dbReference>
<dbReference type="GO" id="GO:0009099">
    <property type="term" value="P:L-valine biosynthetic process"/>
    <property type="evidence" value="ECO:0007669"/>
    <property type="project" value="UniProtKB-UniPathway"/>
</dbReference>
<name>F5XSE1_MICPN</name>
<keyword evidence="8 17" id="KW-0808">Transferase</keyword>
<comment type="pathway">
    <text evidence="4">Amino-acid biosynthesis; L-leucine biosynthesis; L-leucine from 3-methyl-2-oxobutanoate: step 4/4.</text>
</comment>
<evidence type="ECO:0000256" key="2">
    <source>
        <dbReference type="ARBA" id="ARBA00004824"/>
    </source>
</evidence>
<evidence type="ECO:0000256" key="5">
    <source>
        <dbReference type="ARBA" id="ARBA00009320"/>
    </source>
</evidence>
<evidence type="ECO:0000256" key="7">
    <source>
        <dbReference type="ARBA" id="ARBA00022605"/>
    </source>
</evidence>
<dbReference type="PIRSF" id="PIRSF006468">
    <property type="entry name" value="BCAT1"/>
    <property type="match status" value="1"/>
</dbReference>
<comment type="catalytic activity">
    <reaction evidence="11 17">
        <text>L-valine + 2-oxoglutarate = 3-methyl-2-oxobutanoate + L-glutamate</text>
        <dbReference type="Rhea" id="RHEA:24813"/>
        <dbReference type="ChEBI" id="CHEBI:11851"/>
        <dbReference type="ChEBI" id="CHEBI:16810"/>
        <dbReference type="ChEBI" id="CHEBI:29985"/>
        <dbReference type="ChEBI" id="CHEBI:57762"/>
        <dbReference type="EC" id="2.6.1.42"/>
    </reaction>
</comment>
<comment type="pathway">
    <text evidence="2">Amino-acid biosynthesis; L-isoleucine biosynthesis; L-isoleucine from 2-oxobutanoate: step 4/4.</text>
</comment>
<dbReference type="GO" id="GO:0009097">
    <property type="term" value="P:isoleucine biosynthetic process"/>
    <property type="evidence" value="ECO:0007669"/>
    <property type="project" value="UniProtKB-UniPathway"/>
</dbReference>
<dbReference type="GO" id="GO:0009098">
    <property type="term" value="P:L-leucine biosynthetic process"/>
    <property type="evidence" value="ECO:0007669"/>
    <property type="project" value="UniProtKB-UniPathway"/>
</dbReference>
<dbReference type="InterPro" id="IPR018300">
    <property type="entry name" value="Aminotrans_IV_CS"/>
</dbReference>
<dbReference type="PANTHER" id="PTHR11825">
    <property type="entry name" value="SUBGROUP IIII AMINOTRANSFERASE"/>
    <property type="match status" value="1"/>
</dbReference>
<gene>
    <name evidence="18" type="primary">ilvE</name>
    <name evidence="18" type="ordered locus">MLP_18080</name>
</gene>
<dbReference type="Gene3D" id="3.30.470.10">
    <property type="match status" value="1"/>
</dbReference>
<dbReference type="PROSITE" id="PS00770">
    <property type="entry name" value="AA_TRANSFER_CLASS_4"/>
    <property type="match status" value="1"/>
</dbReference>
<evidence type="ECO:0000256" key="15">
    <source>
        <dbReference type="RuleBase" id="RU004106"/>
    </source>
</evidence>
<evidence type="ECO:0000256" key="14">
    <source>
        <dbReference type="PIRSR" id="PIRSR006468-1"/>
    </source>
</evidence>
<dbReference type="UniPathway" id="UPA00047">
    <property type="reaction ID" value="UER00058"/>
</dbReference>
<evidence type="ECO:0000256" key="9">
    <source>
        <dbReference type="ARBA" id="ARBA00022898"/>
    </source>
</evidence>
<dbReference type="HOGENOM" id="CLU_031922_0_2_11"/>
<sequence>MTLTNRLALEFEQRKNPHPRSASERAAILDNPGFGTNFTDHMAVATWTLADGWHDAAVVPYGPFALDPATAVLHYAQEIFEGLKAYRHADDSVWLFRPEQNAARFARSAKRLALPELATEDFIGSIEALVAADVDWVPSGGEKTLYLRPFMFASEAFLGVRAAHRVTYCCIASPAGSYFSSGVKPVKIWISTTYTRAAPGGTGAAKCGGNYAASLIAQQEAAEHGCEQVMFADAAEHTWLEELGGMNVYLITDDGEIITPELTGSILEGVTRDSILTLAAEWGLTPVERRIGVAETLEGLLSGKITEMFACGTAAVVTPIASLHNDEGDVVVGTGETGETTAAIRKALMDIQYGRTEDTHGWLKRII</sequence>
<evidence type="ECO:0000313" key="18">
    <source>
        <dbReference type="EMBL" id="BAK34822.1"/>
    </source>
</evidence>
<evidence type="ECO:0000256" key="11">
    <source>
        <dbReference type="ARBA" id="ARBA00048212"/>
    </source>
</evidence>
<evidence type="ECO:0000256" key="13">
    <source>
        <dbReference type="ARBA" id="ARBA00049229"/>
    </source>
</evidence>
<proteinExistence type="inferred from homology"/>
<dbReference type="GO" id="GO:0052655">
    <property type="term" value="F:L-valine-2-oxoglutarate transaminase activity"/>
    <property type="evidence" value="ECO:0007669"/>
    <property type="project" value="RHEA"/>
</dbReference>
<dbReference type="EC" id="2.6.1.42" evidence="17"/>
<evidence type="ECO:0000256" key="12">
    <source>
        <dbReference type="ARBA" id="ARBA00048798"/>
    </source>
</evidence>
<dbReference type="GO" id="GO:0052654">
    <property type="term" value="F:L-leucine-2-oxoglutarate transaminase activity"/>
    <property type="evidence" value="ECO:0007669"/>
    <property type="project" value="RHEA"/>
</dbReference>
<dbReference type="RefSeq" id="WP_013862702.1">
    <property type="nucleotide sequence ID" value="NC_015635.1"/>
</dbReference>
<evidence type="ECO:0000256" key="17">
    <source>
        <dbReference type="RuleBase" id="RU004517"/>
    </source>
</evidence>
<evidence type="ECO:0000313" key="19">
    <source>
        <dbReference type="Proteomes" id="UP000007947"/>
    </source>
</evidence>
<dbReference type="PANTHER" id="PTHR11825:SF44">
    <property type="entry name" value="BRANCHED-CHAIN-AMINO-ACID AMINOTRANSFERASE"/>
    <property type="match status" value="1"/>
</dbReference>
<dbReference type="Gene3D" id="3.20.10.10">
    <property type="entry name" value="D-amino Acid Aminotransferase, subunit A, domain 2"/>
    <property type="match status" value="1"/>
</dbReference>
<accession>F5XSE1</accession>
<dbReference type="InterPro" id="IPR005786">
    <property type="entry name" value="B_amino_transII"/>
</dbReference>
<comment type="catalytic activity">
    <reaction evidence="12 17">
        <text>L-isoleucine + 2-oxoglutarate = (S)-3-methyl-2-oxopentanoate + L-glutamate</text>
        <dbReference type="Rhea" id="RHEA:24801"/>
        <dbReference type="ChEBI" id="CHEBI:16810"/>
        <dbReference type="ChEBI" id="CHEBI:29985"/>
        <dbReference type="ChEBI" id="CHEBI:35146"/>
        <dbReference type="ChEBI" id="CHEBI:58045"/>
        <dbReference type="EC" id="2.6.1.42"/>
    </reaction>
</comment>
<dbReference type="UniPathway" id="UPA00048">
    <property type="reaction ID" value="UER00073"/>
</dbReference>
<dbReference type="Pfam" id="PF01063">
    <property type="entry name" value="Aminotran_4"/>
    <property type="match status" value="1"/>
</dbReference>